<sequence>MNSNQAAGWGQTLTQKVTIRDLAEAAGVSVTTVSQILNGKGERFSSDTQARVLKLQKKLGYVPDYNARNLIMRSTQTIGVLVPNLANPFFSMFIKGIQQASQNNKFIPIIFDANHNQELQNMYLEELIKRAANGLIIASATLDANDIDRILTRNGIPYLLFDQNDAQIGDRVWVDDYKGGQMAANYLLSAGHRDIALLVGDEITQNIQQRINGFRSVMAKYHLSLTDERVIQNKMTKLGGYQAVDDLIALKPSAIFAINDEMAIGVYRGLQERGYRIPEDVSIMGYDDIDLADFVMPKLTTIHQPAFEMGQVATELLIERIQNPRLAHQDKQLPLELIVRDSVKNV</sequence>
<reference evidence="7 8" key="1">
    <citation type="journal article" date="2015" name="Genome Announc.">
        <title>Expanding the biotechnology potential of lactobacilli through comparative genomics of 213 strains and associated genera.</title>
        <authorList>
            <person name="Sun Z."/>
            <person name="Harris H.M."/>
            <person name="McCann A."/>
            <person name="Guo C."/>
            <person name="Argimon S."/>
            <person name="Zhang W."/>
            <person name="Yang X."/>
            <person name="Jeffery I.B."/>
            <person name="Cooney J.C."/>
            <person name="Kagawa T.F."/>
            <person name="Liu W."/>
            <person name="Song Y."/>
            <person name="Salvetti E."/>
            <person name="Wrobel A."/>
            <person name="Rasinkangas P."/>
            <person name="Parkhill J."/>
            <person name="Rea M.C."/>
            <person name="O'Sullivan O."/>
            <person name="Ritari J."/>
            <person name="Douillard F.P."/>
            <person name="Paul Ross R."/>
            <person name="Yang R."/>
            <person name="Briner A.E."/>
            <person name="Felis G.E."/>
            <person name="de Vos W.M."/>
            <person name="Barrangou R."/>
            <person name="Klaenhammer T.R."/>
            <person name="Caufield P.W."/>
            <person name="Cui Y."/>
            <person name="Zhang H."/>
            <person name="O'Toole P.W."/>
        </authorList>
    </citation>
    <scope>NUCLEOTIDE SEQUENCE [LARGE SCALE GENOMIC DNA]</scope>
    <source>
        <strain evidence="7 8">DSM 20515</strain>
    </source>
</reference>
<dbReference type="InterPro" id="IPR046335">
    <property type="entry name" value="LacI/GalR-like_sensor"/>
</dbReference>
<dbReference type="STRING" id="33960.TY91_03525"/>
<feature type="domain" description="HTH cro/C1-type" evidence="6">
    <location>
        <begin position="15"/>
        <end position="40"/>
    </location>
</feature>
<gene>
    <name evidence="7" type="ORF">FC82_GL002157</name>
</gene>
<proteinExistence type="predicted"/>
<evidence type="ECO:0000256" key="4">
    <source>
        <dbReference type="ARBA" id="ARBA00023163"/>
    </source>
</evidence>
<evidence type="ECO:0000256" key="2">
    <source>
        <dbReference type="ARBA" id="ARBA00023015"/>
    </source>
</evidence>
<dbReference type="PROSITE" id="PS50932">
    <property type="entry name" value="HTH_LACI_2"/>
    <property type="match status" value="1"/>
</dbReference>
<keyword evidence="3" id="KW-0238">DNA-binding</keyword>
<dbReference type="EMBL" id="AYYR01000044">
    <property type="protein sequence ID" value="KRM75752.1"/>
    <property type="molecule type" value="Genomic_DNA"/>
</dbReference>
<keyword evidence="2" id="KW-0805">Transcription regulation</keyword>
<comment type="caution">
    <text evidence="7">The sequence shown here is derived from an EMBL/GenBank/DDBJ whole genome shotgun (WGS) entry which is preliminary data.</text>
</comment>
<dbReference type="GO" id="GO:0003700">
    <property type="term" value="F:DNA-binding transcription factor activity"/>
    <property type="evidence" value="ECO:0007669"/>
    <property type="project" value="TreeGrafter"/>
</dbReference>
<organism evidence="7 8">
    <name type="scientific">Secundilactobacillus collinoides DSM 20515 = JCM 1123</name>
    <dbReference type="NCBI Taxonomy" id="1423733"/>
    <lineage>
        <taxon>Bacteria</taxon>
        <taxon>Bacillati</taxon>
        <taxon>Bacillota</taxon>
        <taxon>Bacilli</taxon>
        <taxon>Lactobacillales</taxon>
        <taxon>Lactobacillaceae</taxon>
        <taxon>Secundilactobacillus</taxon>
    </lineage>
</organism>
<dbReference type="Proteomes" id="UP000051845">
    <property type="component" value="Unassembled WGS sequence"/>
</dbReference>
<dbReference type="SMART" id="SM00354">
    <property type="entry name" value="HTH_LACI"/>
    <property type="match status" value="1"/>
</dbReference>
<keyword evidence="4" id="KW-0804">Transcription</keyword>
<evidence type="ECO:0000313" key="7">
    <source>
        <dbReference type="EMBL" id="KRM75752.1"/>
    </source>
</evidence>
<evidence type="ECO:0000256" key="1">
    <source>
        <dbReference type="ARBA" id="ARBA00022491"/>
    </source>
</evidence>
<evidence type="ECO:0000313" key="8">
    <source>
        <dbReference type="Proteomes" id="UP000051845"/>
    </source>
</evidence>
<dbReference type="PROSITE" id="PS50943">
    <property type="entry name" value="HTH_CROC1"/>
    <property type="match status" value="1"/>
</dbReference>
<dbReference type="AlphaFoldDB" id="A0A0R2B8Y4"/>
<evidence type="ECO:0000256" key="3">
    <source>
        <dbReference type="ARBA" id="ARBA00023125"/>
    </source>
</evidence>
<dbReference type="GO" id="GO:0000976">
    <property type="term" value="F:transcription cis-regulatory region binding"/>
    <property type="evidence" value="ECO:0007669"/>
    <property type="project" value="TreeGrafter"/>
</dbReference>
<dbReference type="PANTHER" id="PTHR30146">
    <property type="entry name" value="LACI-RELATED TRANSCRIPTIONAL REPRESSOR"/>
    <property type="match status" value="1"/>
</dbReference>
<dbReference type="InterPro" id="IPR000843">
    <property type="entry name" value="HTH_LacI"/>
</dbReference>
<dbReference type="PROSITE" id="PS00356">
    <property type="entry name" value="HTH_LACI_1"/>
    <property type="match status" value="1"/>
</dbReference>
<dbReference type="SUPFAM" id="SSF53822">
    <property type="entry name" value="Periplasmic binding protein-like I"/>
    <property type="match status" value="1"/>
</dbReference>
<dbReference type="InterPro" id="IPR001387">
    <property type="entry name" value="Cro/C1-type_HTH"/>
</dbReference>
<dbReference type="PANTHER" id="PTHR30146:SF148">
    <property type="entry name" value="HTH-TYPE TRANSCRIPTIONAL REPRESSOR PURR-RELATED"/>
    <property type="match status" value="1"/>
</dbReference>
<dbReference type="InterPro" id="IPR028082">
    <property type="entry name" value="Peripla_BP_I"/>
</dbReference>
<dbReference type="PATRIC" id="fig|1423733.4.peg.2263"/>
<feature type="domain" description="HTH lacI-type" evidence="5">
    <location>
        <begin position="17"/>
        <end position="72"/>
    </location>
</feature>
<evidence type="ECO:0000259" key="5">
    <source>
        <dbReference type="PROSITE" id="PS50932"/>
    </source>
</evidence>
<accession>A0A0R2B8Y4</accession>
<dbReference type="Gene3D" id="1.10.260.40">
    <property type="entry name" value="lambda repressor-like DNA-binding domains"/>
    <property type="match status" value="1"/>
</dbReference>
<dbReference type="CDD" id="cd06267">
    <property type="entry name" value="PBP1_LacI_sugar_binding-like"/>
    <property type="match status" value="1"/>
</dbReference>
<dbReference type="NCBIfam" id="NF047341">
    <property type="entry name" value="lactose_RbsR"/>
    <property type="match status" value="1"/>
</dbReference>
<dbReference type="Gene3D" id="3.40.50.2300">
    <property type="match status" value="2"/>
</dbReference>
<dbReference type="Pfam" id="PF00356">
    <property type="entry name" value="LacI"/>
    <property type="match status" value="1"/>
</dbReference>
<protein>
    <submittedName>
        <fullName evidence="7">Ribose operon repressor</fullName>
    </submittedName>
</protein>
<name>A0A0R2B8Y4_SECCO</name>
<evidence type="ECO:0000259" key="6">
    <source>
        <dbReference type="PROSITE" id="PS50943"/>
    </source>
</evidence>
<dbReference type="InterPro" id="IPR010982">
    <property type="entry name" value="Lambda_DNA-bd_dom_sf"/>
</dbReference>
<dbReference type="SUPFAM" id="SSF47413">
    <property type="entry name" value="lambda repressor-like DNA-binding domains"/>
    <property type="match status" value="1"/>
</dbReference>
<dbReference type="CDD" id="cd01392">
    <property type="entry name" value="HTH_LacI"/>
    <property type="match status" value="1"/>
</dbReference>
<keyword evidence="1" id="KW-0678">Repressor</keyword>
<dbReference type="Pfam" id="PF13377">
    <property type="entry name" value="Peripla_BP_3"/>
    <property type="match status" value="1"/>
</dbReference>
<dbReference type="PRINTS" id="PR00036">
    <property type="entry name" value="HTHLACI"/>
</dbReference>